<proteinExistence type="predicted"/>
<evidence type="ECO:0000313" key="2">
    <source>
        <dbReference type="EMBL" id="ATY34159.1"/>
    </source>
</evidence>
<keyword evidence="1" id="KW-0472">Membrane</keyword>
<feature type="transmembrane region" description="Helical" evidence="1">
    <location>
        <begin position="459"/>
        <end position="479"/>
    </location>
</feature>
<reference evidence="2 3" key="1">
    <citation type="submission" date="2017-11" db="EMBL/GenBank/DDBJ databases">
        <title>Complete genome sequence of Sphingomonas sp. Strain Cra20, a psychrotolerant potential plant growth promoting rhizobacteria.</title>
        <authorList>
            <person name="Luo Y."/>
        </authorList>
    </citation>
    <scope>NUCLEOTIDE SEQUENCE [LARGE SCALE GENOMIC DNA]</scope>
    <source>
        <strain evidence="2 3">Cra20</strain>
    </source>
</reference>
<dbReference type="AlphaFoldDB" id="A0A2K8MQ86"/>
<evidence type="ECO:0000256" key="1">
    <source>
        <dbReference type="SAM" id="Phobius"/>
    </source>
</evidence>
<protein>
    <submittedName>
        <fullName evidence="2">Peptidase</fullName>
    </submittedName>
</protein>
<sequence length="498" mass="53416">MSPVREGARQVMAWLHGWTGLLLGWVLFVMCLGGTLSVFKPEIGRWMRPEASATADPAEAIAATADWLSRNAPDATGWYLTVPDSRMHTVEAAYDSGGAFLYRALDPSTGAPVARETLGGEFFYRLHFELELPFPWGRLLASLAAAVMLIALITGIIAHRRIFRDFFTFRPRKGQRSWLDGHNALGVLALPFHLMITFTGLITLGSLSMPWPISAAYGEDVAALYREQIPGIAERAASGARTPLAPLVPMLHEAQRRFGGGAVGRVYVINPGNKNAVVTAFRADTSQIAYTPAEISFDGATGRVLAEWSEARPAIQTYNVLYGLHMGRFAPSLTRWLYFLGGAMLTLAIATGLALWIVKRRERGPLSMANRILERLNVGVLAGVPLGCVAFLLANRLLPLGLSGRSEAEVSIALWTAAAALAVGAVLPSTITWPLLLGLVAAGCAIAPLFVPLGQGDAVILIGNLMLLGVAAALLPLVWRQTRRPAVSGARRAGRAAA</sequence>
<feature type="transmembrane region" description="Helical" evidence="1">
    <location>
        <begin position="435"/>
        <end position="453"/>
    </location>
</feature>
<dbReference type="PANTHER" id="PTHR34219:SF4">
    <property type="entry name" value="PEPSY DOMAIN-CONTAINING PROTEIN"/>
    <property type="match status" value="1"/>
</dbReference>
<feature type="transmembrane region" description="Helical" evidence="1">
    <location>
        <begin position="336"/>
        <end position="358"/>
    </location>
</feature>
<accession>A0A2K8MQ86</accession>
<keyword evidence="1" id="KW-0812">Transmembrane</keyword>
<feature type="transmembrane region" description="Helical" evidence="1">
    <location>
        <begin position="378"/>
        <end position="398"/>
    </location>
</feature>
<dbReference type="KEGG" id="sphc:CVN68_21185"/>
<dbReference type="EMBL" id="CP024923">
    <property type="protein sequence ID" value="ATY34159.1"/>
    <property type="molecule type" value="Genomic_DNA"/>
</dbReference>
<feature type="transmembrane region" description="Helical" evidence="1">
    <location>
        <begin position="410"/>
        <end position="428"/>
    </location>
</feature>
<gene>
    <name evidence="2" type="ORF">CVN68_21185</name>
</gene>
<feature type="transmembrane region" description="Helical" evidence="1">
    <location>
        <begin position="184"/>
        <end position="204"/>
    </location>
</feature>
<feature type="transmembrane region" description="Helical" evidence="1">
    <location>
        <begin position="139"/>
        <end position="163"/>
    </location>
</feature>
<organism evidence="2 3">
    <name type="scientific">Sphingomonas psychrotolerans</name>
    <dbReference type="NCBI Taxonomy" id="1327635"/>
    <lineage>
        <taxon>Bacteria</taxon>
        <taxon>Pseudomonadati</taxon>
        <taxon>Pseudomonadota</taxon>
        <taxon>Alphaproteobacteria</taxon>
        <taxon>Sphingomonadales</taxon>
        <taxon>Sphingomonadaceae</taxon>
        <taxon>Sphingomonas</taxon>
    </lineage>
</organism>
<name>A0A2K8MQ86_9SPHN</name>
<dbReference type="PANTHER" id="PTHR34219">
    <property type="entry name" value="IRON-REGULATED INNER MEMBRANE PROTEIN-RELATED"/>
    <property type="match status" value="1"/>
</dbReference>
<dbReference type="Proteomes" id="UP000229081">
    <property type="component" value="Chromosome"/>
</dbReference>
<dbReference type="Pfam" id="PF03929">
    <property type="entry name" value="PepSY_TM"/>
    <property type="match status" value="1"/>
</dbReference>
<dbReference type="RefSeq" id="WP_100283948.1">
    <property type="nucleotide sequence ID" value="NZ_CP024923.1"/>
</dbReference>
<dbReference type="OrthoDB" id="9776609at2"/>
<dbReference type="InterPro" id="IPR005625">
    <property type="entry name" value="PepSY-ass_TM"/>
</dbReference>
<evidence type="ECO:0000313" key="3">
    <source>
        <dbReference type="Proteomes" id="UP000229081"/>
    </source>
</evidence>
<keyword evidence="3" id="KW-1185">Reference proteome</keyword>
<keyword evidence="1" id="KW-1133">Transmembrane helix</keyword>
<feature type="transmembrane region" description="Helical" evidence="1">
    <location>
        <begin position="12"/>
        <end position="39"/>
    </location>
</feature>